<evidence type="ECO:0000256" key="4">
    <source>
        <dbReference type="ARBA" id="ARBA00022801"/>
    </source>
</evidence>
<evidence type="ECO:0000259" key="8">
    <source>
        <dbReference type="PROSITE" id="PS52035"/>
    </source>
</evidence>
<protein>
    <submittedName>
        <fullName evidence="9">Peptidase M14 carboxypeptidase A</fullName>
    </submittedName>
</protein>
<dbReference type="GO" id="GO:0006508">
    <property type="term" value="P:proteolysis"/>
    <property type="evidence" value="ECO:0007669"/>
    <property type="project" value="UniProtKB-KW"/>
</dbReference>
<evidence type="ECO:0000256" key="1">
    <source>
        <dbReference type="ARBA" id="ARBA00001947"/>
    </source>
</evidence>
<keyword evidence="9" id="KW-0121">Carboxypeptidase</keyword>
<dbReference type="eggNOG" id="COG2866">
    <property type="taxonomic scope" value="Bacteria"/>
</dbReference>
<organism evidence="9 10">
    <name type="scientific">Ethanoligenens harbinense (strain DSM 18485 / JCM 12961 / CGMCC 1.5033 / YUAN-3)</name>
    <dbReference type="NCBI Taxonomy" id="663278"/>
    <lineage>
        <taxon>Bacteria</taxon>
        <taxon>Bacillati</taxon>
        <taxon>Bacillota</taxon>
        <taxon>Clostridia</taxon>
        <taxon>Eubacteriales</taxon>
        <taxon>Oscillospiraceae</taxon>
        <taxon>Ethanoligenens</taxon>
    </lineage>
</organism>
<dbReference type="PRINTS" id="PR00765">
    <property type="entry name" value="CRBOXYPTASEA"/>
</dbReference>
<evidence type="ECO:0000256" key="2">
    <source>
        <dbReference type="ARBA" id="ARBA00005988"/>
    </source>
</evidence>
<dbReference type="RefSeq" id="WP_013484840.1">
    <property type="nucleotide sequence ID" value="NC_014828.1"/>
</dbReference>
<dbReference type="SUPFAM" id="SSF53187">
    <property type="entry name" value="Zn-dependent exopeptidases"/>
    <property type="match status" value="1"/>
</dbReference>
<keyword evidence="6" id="KW-0482">Metalloprotease</keyword>
<keyword evidence="4" id="KW-0378">Hydrolase</keyword>
<dbReference type="CDD" id="cd06229">
    <property type="entry name" value="M14_Endopeptidase_I"/>
    <property type="match status" value="1"/>
</dbReference>
<evidence type="ECO:0000256" key="5">
    <source>
        <dbReference type="ARBA" id="ARBA00022833"/>
    </source>
</evidence>
<dbReference type="GO" id="GO:0005615">
    <property type="term" value="C:extracellular space"/>
    <property type="evidence" value="ECO:0007669"/>
    <property type="project" value="TreeGrafter"/>
</dbReference>
<comment type="cofactor">
    <cofactor evidence="1">
        <name>Zn(2+)</name>
        <dbReference type="ChEBI" id="CHEBI:29105"/>
    </cofactor>
</comment>
<dbReference type="GO" id="GO:0008270">
    <property type="term" value="F:zinc ion binding"/>
    <property type="evidence" value="ECO:0007669"/>
    <property type="project" value="InterPro"/>
</dbReference>
<feature type="active site" description="Proton donor/acceptor" evidence="7">
    <location>
        <position position="271"/>
    </location>
</feature>
<dbReference type="KEGG" id="eha:Ethha_0917"/>
<sequence>MAIVFNDRMPFGTSELREATHKLQERYASLRTQTIGESVLGRPLFLYLLGQGPCQALYVGGVHALEYITSMLLVRFTERLCACAETGGTLHGLGAASFLSNHALAVLPMLNPDGVEIHLHGAQTAGAAAATVMRLSGGDFSTWQANARGVDLNHNFDAGFRILKQQEAQHGIHGPGPGKFGGYRPESEAETRALCHLCRRIPFKKTIAFHSQGEELYWHYGPKTPPEACQMAMRLGNSAGYAVKNPTGMAAHGGFKDWFIQTFARPGFTVEVGKGHNPLPPENCPVIYEKLEPMMVLGLQV</sequence>
<name>E6U3Q9_ETHHY</name>
<dbReference type="Proteomes" id="UP000001551">
    <property type="component" value="Chromosome"/>
</dbReference>
<dbReference type="Pfam" id="PF00246">
    <property type="entry name" value="Peptidase_M14"/>
    <property type="match status" value="1"/>
</dbReference>
<dbReference type="InterPro" id="IPR000834">
    <property type="entry name" value="Peptidase_M14"/>
</dbReference>
<dbReference type="SMART" id="SM00631">
    <property type="entry name" value="Zn_pept"/>
    <property type="match status" value="1"/>
</dbReference>
<gene>
    <name evidence="9" type="ordered locus">Ethha_0917</name>
</gene>
<dbReference type="AlphaFoldDB" id="E6U3Q9"/>
<proteinExistence type="inferred from homology"/>
<keyword evidence="5" id="KW-0862">Zinc</keyword>
<evidence type="ECO:0000313" key="10">
    <source>
        <dbReference type="Proteomes" id="UP000001551"/>
    </source>
</evidence>
<dbReference type="EMBL" id="CP002400">
    <property type="protein sequence ID" value="ADU26476.1"/>
    <property type="molecule type" value="Genomic_DNA"/>
</dbReference>
<dbReference type="HOGENOM" id="CLU_050685_0_0_9"/>
<dbReference type="PANTHER" id="PTHR11705">
    <property type="entry name" value="PROTEASE FAMILY M14 CARBOXYPEPTIDASE A,B"/>
    <property type="match status" value="1"/>
</dbReference>
<reference evidence="9 10" key="1">
    <citation type="submission" date="2010-12" db="EMBL/GenBank/DDBJ databases">
        <title>Complete sequence of Ethanoligenens harbinense YUAN-3.</title>
        <authorList>
            <person name="Lucas S."/>
            <person name="Copeland A."/>
            <person name="Lapidus A."/>
            <person name="Cheng J.-F."/>
            <person name="Bruce D."/>
            <person name="Goodwin L."/>
            <person name="Pitluck S."/>
            <person name="Chertkov O."/>
            <person name="Misra M."/>
            <person name="Detter J.C."/>
            <person name="Han C."/>
            <person name="Tapia R."/>
            <person name="Land M."/>
            <person name="Hauser L."/>
            <person name="Jeffries C."/>
            <person name="Kyrpides N."/>
            <person name="Ivanova N."/>
            <person name="Mikhailova N."/>
            <person name="Wang A."/>
            <person name="Mouttaki H."/>
            <person name="He Z."/>
            <person name="Zhou J."/>
            <person name="Hemme C.L."/>
            <person name="Woyke T."/>
        </authorList>
    </citation>
    <scope>NUCLEOTIDE SEQUENCE [LARGE SCALE GENOMIC DNA]</scope>
    <source>
        <strain evidence="10">DSM 18485 / JCM 12961 / CGMCC 1.5033 / YUAN-3</strain>
    </source>
</reference>
<dbReference type="STRING" id="663278.Ethha_0917"/>
<accession>E6U3Q9</accession>
<comment type="similarity">
    <text evidence="2 7">Belongs to the peptidase M14 family.</text>
</comment>
<dbReference type="GO" id="GO:0004181">
    <property type="term" value="F:metallocarboxypeptidase activity"/>
    <property type="evidence" value="ECO:0007669"/>
    <property type="project" value="InterPro"/>
</dbReference>
<feature type="domain" description="Peptidase M14" evidence="8">
    <location>
        <begin position="9"/>
        <end position="301"/>
    </location>
</feature>
<dbReference type="PROSITE" id="PS52035">
    <property type="entry name" value="PEPTIDASE_M14"/>
    <property type="match status" value="1"/>
</dbReference>
<dbReference type="PANTHER" id="PTHR11705:SF143">
    <property type="entry name" value="SLL0236 PROTEIN"/>
    <property type="match status" value="1"/>
</dbReference>
<dbReference type="InterPro" id="IPR034274">
    <property type="entry name" value="ENP1_M14_CPD"/>
</dbReference>
<keyword evidence="10" id="KW-1185">Reference proteome</keyword>
<dbReference type="Gene3D" id="3.40.630.10">
    <property type="entry name" value="Zn peptidases"/>
    <property type="match status" value="1"/>
</dbReference>
<keyword evidence="3" id="KW-0645">Protease</keyword>
<evidence type="ECO:0000256" key="3">
    <source>
        <dbReference type="ARBA" id="ARBA00022670"/>
    </source>
</evidence>
<evidence type="ECO:0000256" key="7">
    <source>
        <dbReference type="PROSITE-ProRule" id="PRU01379"/>
    </source>
</evidence>
<evidence type="ECO:0000313" key="9">
    <source>
        <dbReference type="EMBL" id="ADU26476.1"/>
    </source>
</evidence>
<evidence type="ECO:0000256" key="6">
    <source>
        <dbReference type="ARBA" id="ARBA00023049"/>
    </source>
</evidence>